<feature type="binding site" description="axial binding residue" evidence="2">
    <location>
        <position position="128"/>
    </location>
    <ligand>
        <name>heme c</name>
        <dbReference type="ChEBI" id="CHEBI:61717"/>
        <label>1</label>
    </ligand>
    <ligandPart>
        <name>Fe</name>
        <dbReference type="ChEBI" id="CHEBI:18248"/>
    </ligandPart>
</feature>
<evidence type="ECO:0000256" key="2">
    <source>
        <dbReference type="PIRSR" id="PIRSR602322-1"/>
    </source>
</evidence>
<dbReference type="InterPro" id="IPR002322">
    <property type="entry name" value="Cyt_c_III"/>
</dbReference>
<reference evidence="4 5" key="1">
    <citation type="journal article" date="2019" name="Nat. Microbiol.">
        <title>Mediterranean grassland soil C-N compound turnover is dependent on rainfall and depth, and is mediated by genomically divergent microorganisms.</title>
        <authorList>
            <person name="Diamond S."/>
            <person name="Andeer P.F."/>
            <person name="Li Z."/>
            <person name="Crits-Christoph A."/>
            <person name="Burstein D."/>
            <person name="Anantharaman K."/>
            <person name="Lane K.R."/>
            <person name="Thomas B.C."/>
            <person name="Pan C."/>
            <person name="Northen T.R."/>
            <person name="Banfield J.F."/>
        </authorList>
    </citation>
    <scope>NUCLEOTIDE SEQUENCE [LARGE SCALE GENOMIC DNA]</scope>
    <source>
        <strain evidence="4">WS_2</strain>
    </source>
</reference>
<dbReference type="PANTHER" id="PTHR39425:SF1">
    <property type="entry name" value="CYTOCHROME C7-LIKE DOMAIN-CONTAINING PROTEIN"/>
    <property type="match status" value="1"/>
</dbReference>
<dbReference type="SUPFAM" id="SSF48695">
    <property type="entry name" value="Multiheme cytochromes"/>
    <property type="match status" value="1"/>
</dbReference>
<protein>
    <recommendedName>
        <fullName evidence="3">Cytochrome c7-like domain-containing protein</fullName>
    </recommendedName>
</protein>
<keyword evidence="2" id="KW-0408">Iron</keyword>
<feature type="binding site" description="axial binding residue" evidence="2">
    <location>
        <position position="175"/>
    </location>
    <ligand>
        <name>heme c</name>
        <dbReference type="ChEBI" id="CHEBI:61717"/>
        <label>1</label>
    </ligand>
    <ligandPart>
        <name>Fe</name>
        <dbReference type="ChEBI" id="CHEBI:18248"/>
    </ligandPart>
</feature>
<gene>
    <name evidence="4" type="ORF">E6K72_01515</name>
</gene>
<feature type="binding site" description="axial binding residue" evidence="2">
    <location>
        <position position="132"/>
    </location>
    <ligand>
        <name>heme c</name>
        <dbReference type="ChEBI" id="CHEBI:61717"/>
        <label>1</label>
    </ligand>
    <ligandPart>
        <name>Fe</name>
        <dbReference type="ChEBI" id="CHEBI:18248"/>
    </ligandPart>
</feature>
<feature type="domain" description="Cytochrome c7-like" evidence="3">
    <location>
        <begin position="114"/>
        <end position="176"/>
    </location>
</feature>
<accession>A0A538T7F7</accession>
<dbReference type="Gene3D" id="3.90.10.10">
    <property type="entry name" value="Cytochrome C3"/>
    <property type="match status" value="2"/>
</dbReference>
<dbReference type="InterPro" id="IPR029467">
    <property type="entry name" value="Cyt_c7-like"/>
</dbReference>
<keyword evidence="2" id="KW-0349">Heme</keyword>
<feature type="binding site" description="axial binding residue" evidence="2">
    <location>
        <position position="131"/>
    </location>
    <ligand>
        <name>heme c</name>
        <dbReference type="ChEBI" id="CHEBI:61717"/>
        <label>1</label>
    </ligand>
    <ligandPart>
        <name>Fe</name>
        <dbReference type="ChEBI" id="CHEBI:18248"/>
    </ligandPart>
</feature>
<name>A0A538T7F7_UNCEI</name>
<comment type="cofactor">
    <cofactor evidence="2">
        <name>heme c</name>
        <dbReference type="ChEBI" id="CHEBI:61717"/>
    </cofactor>
    <text evidence="2">Binds 4 heme c groups covalently per monomer.</text>
</comment>
<dbReference type="Pfam" id="PF14522">
    <property type="entry name" value="Cytochrome_C7"/>
    <property type="match status" value="1"/>
</dbReference>
<dbReference type="InterPro" id="IPR036280">
    <property type="entry name" value="Multihaem_cyt_sf"/>
</dbReference>
<feature type="binding site" description="axial binding residue" evidence="2">
    <location>
        <position position="171"/>
    </location>
    <ligand>
        <name>heme c</name>
        <dbReference type="ChEBI" id="CHEBI:61717"/>
        <label>1</label>
    </ligand>
    <ligandPart>
        <name>Fe</name>
        <dbReference type="ChEBI" id="CHEBI:18248"/>
    </ligandPart>
</feature>
<feature type="binding site" description="axial binding residue" evidence="2">
    <location>
        <position position="174"/>
    </location>
    <ligand>
        <name>heme c</name>
        <dbReference type="ChEBI" id="CHEBI:61717"/>
        <label>1</label>
    </ligand>
    <ligandPart>
        <name>Fe</name>
        <dbReference type="ChEBI" id="CHEBI:18248"/>
    </ligandPart>
</feature>
<evidence type="ECO:0000256" key="1">
    <source>
        <dbReference type="ARBA" id="ARBA00022723"/>
    </source>
</evidence>
<evidence type="ECO:0000313" key="5">
    <source>
        <dbReference type="Proteomes" id="UP000317716"/>
    </source>
</evidence>
<feature type="binding site" description="axial binding residue" evidence="2">
    <location>
        <position position="121"/>
    </location>
    <ligand>
        <name>heme c</name>
        <dbReference type="ChEBI" id="CHEBI:61717"/>
        <label>1</label>
    </ligand>
    <ligandPart>
        <name>Fe</name>
        <dbReference type="ChEBI" id="CHEBI:18248"/>
    </ligandPart>
</feature>
<dbReference type="CDD" id="cd08168">
    <property type="entry name" value="Cytochrom_C3"/>
    <property type="match status" value="1"/>
</dbReference>
<feature type="binding site" description="axial binding residue" evidence="2">
    <location>
        <position position="118"/>
    </location>
    <ligand>
        <name>heme c</name>
        <dbReference type="ChEBI" id="CHEBI:61717"/>
        <label>3</label>
    </ligand>
    <ligandPart>
        <name>Fe</name>
        <dbReference type="ChEBI" id="CHEBI:18248"/>
    </ligandPart>
</feature>
<dbReference type="PRINTS" id="PR00609">
    <property type="entry name" value="CYTOCHROMEC3"/>
</dbReference>
<dbReference type="PANTHER" id="PTHR39425">
    <property type="entry name" value="LIPOPROTEIN CYTOCHROME C"/>
    <property type="match status" value="1"/>
</dbReference>
<proteinExistence type="predicted"/>
<organism evidence="4 5">
    <name type="scientific">Eiseniibacteriota bacterium</name>
    <dbReference type="NCBI Taxonomy" id="2212470"/>
    <lineage>
        <taxon>Bacteria</taxon>
        <taxon>Candidatus Eiseniibacteriota</taxon>
    </lineage>
</organism>
<dbReference type="AlphaFoldDB" id="A0A538T7F7"/>
<dbReference type="GO" id="GO:0020037">
    <property type="term" value="F:heme binding"/>
    <property type="evidence" value="ECO:0007669"/>
    <property type="project" value="InterPro"/>
</dbReference>
<comment type="caution">
    <text evidence="4">The sequence shown here is derived from an EMBL/GenBank/DDBJ whole genome shotgun (WGS) entry which is preliminary data.</text>
</comment>
<evidence type="ECO:0000259" key="3">
    <source>
        <dbReference type="Pfam" id="PF14522"/>
    </source>
</evidence>
<keyword evidence="1 2" id="KW-0479">Metal-binding</keyword>
<dbReference type="GO" id="GO:0046872">
    <property type="term" value="F:metal ion binding"/>
    <property type="evidence" value="ECO:0007669"/>
    <property type="project" value="UniProtKB-KW"/>
</dbReference>
<evidence type="ECO:0000313" key="4">
    <source>
        <dbReference type="EMBL" id="TMQ59580.1"/>
    </source>
</evidence>
<sequence>MKRILMLALVVPALGGGTYAMKESFWVSLGNRTGPTQPIAFSHQIHADTLGMNCLYCHYSAEKSPVANLPPVSTCMGCHKLARADRPEIMKLAGYFERGEQVPWVEVYKLPSHVKFNHKRHVKAGVQCQDCHGPVQTMKVVYQYSSLKMGWCISCHRQHMDDAQNPTTMDCVVCHH</sequence>
<dbReference type="Proteomes" id="UP000317716">
    <property type="component" value="Unassembled WGS sequence"/>
</dbReference>
<dbReference type="GO" id="GO:0009055">
    <property type="term" value="F:electron transfer activity"/>
    <property type="evidence" value="ECO:0007669"/>
    <property type="project" value="InterPro"/>
</dbReference>
<dbReference type="EMBL" id="VBOS01000044">
    <property type="protein sequence ID" value="TMQ59580.1"/>
    <property type="molecule type" value="Genomic_DNA"/>
</dbReference>